<dbReference type="Pfam" id="PF06966">
    <property type="entry name" value="DUF1295"/>
    <property type="match status" value="1"/>
</dbReference>
<evidence type="ECO:0000256" key="1">
    <source>
        <dbReference type="SAM" id="Phobius"/>
    </source>
</evidence>
<gene>
    <name evidence="2" type="ORF">GCM10009798_17020</name>
</gene>
<keyword evidence="3" id="KW-1185">Reference proteome</keyword>
<dbReference type="PANTHER" id="PTHR32251:SF17">
    <property type="entry name" value="STEROID 5-ALPHA REDUCTASE C-TERMINAL DOMAIN-CONTAINING PROTEIN"/>
    <property type="match status" value="1"/>
</dbReference>
<dbReference type="PROSITE" id="PS50244">
    <property type="entry name" value="S5A_REDUCTASE"/>
    <property type="match status" value="1"/>
</dbReference>
<reference evidence="2 3" key="1">
    <citation type="journal article" date="2019" name="Int. J. Syst. Evol. Microbiol.">
        <title>The Global Catalogue of Microorganisms (GCM) 10K type strain sequencing project: providing services to taxonomists for standard genome sequencing and annotation.</title>
        <authorList>
            <consortium name="The Broad Institute Genomics Platform"/>
            <consortium name="The Broad Institute Genome Sequencing Center for Infectious Disease"/>
            <person name="Wu L."/>
            <person name="Ma J."/>
        </authorList>
    </citation>
    <scope>NUCLEOTIDE SEQUENCE [LARGE SCALE GENOMIC DNA]</scope>
    <source>
        <strain evidence="2 3">JCM 15309</strain>
    </source>
</reference>
<dbReference type="InterPro" id="IPR010721">
    <property type="entry name" value="UstE-like"/>
</dbReference>
<comment type="caution">
    <text evidence="2">The sequence shown here is derived from an EMBL/GenBank/DDBJ whole genome shotgun (WGS) entry which is preliminary data.</text>
</comment>
<sequence length="274" mass="29828">MSGVEWGHLGWLVLTALVVAALAMAVTAAWSRRLRRVAVVDVAWGATFAAVAVVGGVVAGLLGDGSAWRRWLLVALVVVWGVRLAWHLRTRVLGSGHDDPRYEELLGGPYDEVPFSTIVTKVFVLQGVAVVVVSLPVLVGLVTSARWAWVVGLGVAVWIVGVVFEAVGDAQLAAYRRQPRSSRPPVLDTGLWAWTRHPNYFGDACVWWGLWLAGGVASGWVAGLVTLPAPLVMTWFLTVVSGARLTDRRMRGRTGWASYEARTPMFFPRPPRRS</sequence>
<evidence type="ECO:0008006" key="4">
    <source>
        <dbReference type="Google" id="ProtNLM"/>
    </source>
</evidence>
<evidence type="ECO:0000313" key="3">
    <source>
        <dbReference type="Proteomes" id="UP001500571"/>
    </source>
</evidence>
<keyword evidence="1" id="KW-0472">Membrane</keyword>
<feature type="transmembrane region" description="Helical" evidence="1">
    <location>
        <begin position="122"/>
        <end position="141"/>
    </location>
</feature>
<feature type="transmembrane region" description="Helical" evidence="1">
    <location>
        <begin position="42"/>
        <end position="62"/>
    </location>
</feature>
<name>A0ABN2QU49_9ACTN</name>
<keyword evidence="1" id="KW-1133">Transmembrane helix</keyword>
<accession>A0ABN2QU49</accession>
<proteinExistence type="predicted"/>
<dbReference type="Proteomes" id="UP001500571">
    <property type="component" value="Unassembled WGS sequence"/>
</dbReference>
<feature type="transmembrane region" description="Helical" evidence="1">
    <location>
        <begin position="147"/>
        <end position="167"/>
    </location>
</feature>
<feature type="transmembrane region" description="Helical" evidence="1">
    <location>
        <begin position="227"/>
        <end position="246"/>
    </location>
</feature>
<feature type="transmembrane region" description="Helical" evidence="1">
    <location>
        <begin position="68"/>
        <end position="86"/>
    </location>
</feature>
<organism evidence="2 3">
    <name type="scientific">Nocardioides panacihumi</name>
    <dbReference type="NCBI Taxonomy" id="400774"/>
    <lineage>
        <taxon>Bacteria</taxon>
        <taxon>Bacillati</taxon>
        <taxon>Actinomycetota</taxon>
        <taxon>Actinomycetes</taxon>
        <taxon>Propionibacteriales</taxon>
        <taxon>Nocardioidaceae</taxon>
        <taxon>Nocardioides</taxon>
    </lineage>
</organism>
<dbReference type="Gene3D" id="1.20.120.1630">
    <property type="match status" value="1"/>
</dbReference>
<dbReference type="EMBL" id="BAAAPB010000001">
    <property type="protein sequence ID" value="GAA1958048.1"/>
    <property type="molecule type" value="Genomic_DNA"/>
</dbReference>
<evidence type="ECO:0000313" key="2">
    <source>
        <dbReference type="EMBL" id="GAA1958048.1"/>
    </source>
</evidence>
<dbReference type="RefSeq" id="WP_344044328.1">
    <property type="nucleotide sequence ID" value="NZ_BAAAPB010000001.1"/>
</dbReference>
<protein>
    <recommendedName>
        <fullName evidence="4">DUF1295 domain-containing protein</fullName>
    </recommendedName>
</protein>
<dbReference type="PANTHER" id="PTHR32251">
    <property type="entry name" value="3-OXO-5-ALPHA-STEROID 4-DEHYDROGENASE"/>
    <property type="match status" value="1"/>
</dbReference>
<keyword evidence="1" id="KW-0812">Transmembrane</keyword>
<feature type="transmembrane region" description="Helical" evidence="1">
    <location>
        <begin position="6"/>
        <end position="30"/>
    </location>
</feature>